<dbReference type="GO" id="GO:0031119">
    <property type="term" value="P:tRNA pseudouridine synthesis"/>
    <property type="evidence" value="ECO:0007669"/>
    <property type="project" value="TreeGrafter"/>
</dbReference>
<keyword evidence="8" id="KW-1185">Reference proteome</keyword>
<comment type="catalytic activity">
    <reaction evidence="4">
        <text>uridine(38/39/40) in tRNA = pseudouridine(38/39/40) in tRNA</text>
        <dbReference type="Rhea" id="RHEA:22376"/>
        <dbReference type="Rhea" id="RHEA-COMP:10085"/>
        <dbReference type="Rhea" id="RHEA-COMP:10087"/>
        <dbReference type="ChEBI" id="CHEBI:65314"/>
        <dbReference type="ChEBI" id="CHEBI:65315"/>
        <dbReference type="EC" id="5.4.99.12"/>
    </reaction>
</comment>
<evidence type="ECO:0000313" key="7">
    <source>
        <dbReference type="EMBL" id="RZC62648.1"/>
    </source>
</evidence>
<gene>
    <name evidence="7" type="ORF">C5167_024404</name>
</gene>
<dbReference type="InterPro" id="IPR020103">
    <property type="entry name" value="PsdUridine_synth_cat_dom_sf"/>
</dbReference>
<dbReference type="InterPro" id="IPR020097">
    <property type="entry name" value="PsdUridine_synth_TruA_a/b_dom"/>
</dbReference>
<accession>A0A4Y7JS62</accession>
<dbReference type="InterPro" id="IPR001406">
    <property type="entry name" value="PsdUridine_synth_TruA"/>
</dbReference>
<feature type="domain" description="Pseudouridine synthase I TruA alpha/beta" evidence="6">
    <location>
        <begin position="352"/>
        <end position="403"/>
    </location>
</feature>
<feature type="domain" description="Pseudouridine synthase I TruA alpha/beta" evidence="6">
    <location>
        <begin position="221"/>
        <end position="338"/>
    </location>
</feature>
<evidence type="ECO:0000259" key="6">
    <source>
        <dbReference type="Pfam" id="PF01416"/>
    </source>
</evidence>
<organism evidence="7 8">
    <name type="scientific">Papaver somniferum</name>
    <name type="common">Opium poppy</name>
    <dbReference type="NCBI Taxonomy" id="3469"/>
    <lineage>
        <taxon>Eukaryota</taxon>
        <taxon>Viridiplantae</taxon>
        <taxon>Streptophyta</taxon>
        <taxon>Embryophyta</taxon>
        <taxon>Tracheophyta</taxon>
        <taxon>Spermatophyta</taxon>
        <taxon>Magnoliopsida</taxon>
        <taxon>Ranunculales</taxon>
        <taxon>Papaveraceae</taxon>
        <taxon>Papaveroideae</taxon>
        <taxon>Papaver</taxon>
    </lineage>
</organism>
<dbReference type="Proteomes" id="UP000316621">
    <property type="component" value="Chromosome 5"/>
</dbReference>
<dbReference type="CDD" id="cd02570">
    <property type="entry name" value="PseudoU_synth_EcTruA"/>
    <property type="match status" value="1"/>
</dbReference>
<dbReference type="InterPro" id="IPR020094">
    <property type="entry name" value="TruA/RsuA/RluB/E/F_N"/>
</dbReference>
<dbReference type="AlphaFoldDB" id="A0A4Y7JS62"/>
<comment type="similarity">
    <text evidence="1 4">Belongs to the tRNA pseudouridine synthase TruA family.</text>
</comment>
<keyword evidence="2 4" id="KW-0819">tRNA processing</keyword>
<dbReference type="Gene3D" id="3.30.70.660">
    <property type="entry name" value="Pseudouridine synthase I, catalytic domain, C-terminal subdomain"/>
    <property type="match status" value="2"/>
</dbReference>
<dbReference type="Gramene" id="RZC62648">
    <property type="protein sequence ID" value="RZC62648"/>
    <property type="gene ID" value="C5167_024404"/>
</dbReference>
<feature type="domain" description="Pseudouridine synthase I TruA alpha/beta" evidence="6">
    <location>
        <begin position="70"/>
        <end position="145"/>
    </location>
</feature>
<dbReference type="InterPro" id="IPR020095">
    <property type="entry name" value="PsdUridine_synth_TruA_C"/>
</dbReference>
<protein>
    <recommendedName>
        <fullName evidence="4">tRNA pseudouridine synthase</fullName>
        <ecNumber evidence="4">5.4.99.12</ecNumber>
    </recommendedName>
</protein>
<dbReference type="HAMAP" id="MF_00171">
    <property type="entry name" value="TruA"/>
    <property type="match status" value="1"/>
</dbReference>
<dbReference type="OMA" id="RMSHTAP"/>
<proteinExistence type="inferred from homology"/>
<dbReference type="STRING" id="3469.A0A4Y7JS62"/>
<dbReference type="EC" id="5.4.99.12" evidence="4"/>
<reference evidence="7 8" key="1">
    <citation type="journal article" date="2018" name="Science">
        <title>The opium poppy genome and morphinan production.</title>
        <authorList>
            <person name="Guo L."/>
            <person name="Winzer T."/>
            <person name="Yang X."/>
            <person name="Li Y."/>
            <person name="Ning Z."/>
            <person name="He Z."/>
            <person name="Teodor R."/>
            <person name="Lu Y."/>
            <person name="Bowser T.A."/>
            <person name="Graham I.A."/>
            <person name="Ye K."/>
        </authorList>
    </citation>
    <scope>NUCLEOTIDE SEQUENCE [LARGE SCALE GENOMIC DNA]</scope>
    <source>
        <strain evidence="8">cv. HN1</strain>
        <tissue evidence="7">Leaves</tissue>
    </source>
</reference>
<feature type="region of interest" description="Disordered" evidence="5">
    <location>
        <begin position="1"/>
        <end position="58"/>
    </location>
</feature>
<feature type="compositionally biased region" description="Acidic residues" evidence="5">
    <location>
        <begin position="31"/>
        <end position="51"/>
    </location>
</feature>
<feature type="compositionally biased region" description="Basic and acidic residues" evidence="5">
    <location>
        <begin position="1"/>
        <end position="12"/>
    </location>
</feature>
<evidence type="ECO:0000256" key="1">
    <source>
        <dbReference type="ARBA" id="ARBA00009375"/>
    </source>
</evidence>
<name>A0A4Y7JS62_PAPSO</name>
<evidence type="ECO:0000313" key="8">
    <source>
        <dbReference type="Proteomes" id="UP000316621"/>
    </source>
</evidence>
<evidence type="ECO:0000256" key="2">
    <source>
        <dbReference type="ARBA" id="ARBA00022694"/>
    </source>
</evidence>
<dbReference type="Pfam" id="PF01416">
    <property type="entry name" value="PseudoU_synth_1"/>
    <property type="match status" value="3"/>
</dbReference>
<evidence type="ECO:0000256" key="4">
    <source>
        <dbReference type="RuleBase" id="RU003792"/>
    </source>
</evidence>
<evidence type="ECO:0000256" key="3">
    <source>
        <dbReference type="ARBA" id="ARBA00023235"/>
    </source>
</evidence>
<dbReference type="EMBL" id="CM010719">
    <property type="protein sequence ID" value="RZC62648.1"/>
    <property type="molecule type" value="Genomic_DNA"/>
</dbReference>
<keyword evidence="3 4" id="KW-0413">Isomerase</keyword>
<dbReference type="GO" id="GO:0003723">
    <property type="term" value="F:RNA binding"/>
    <property type="evidence" value="ECO:0007669"/>
    <property type="project" value="InterPro"/>
</dbReference>
<dbReference type="SUPFAM" id="SSF55120">
    <property type="entry name" value="Pseudouridine synthase"/>
    <property type="match status" value="1"/>
</dbReference>
<dbReference type="PANTHER" id="PTHR11142:SF0">
    <property type="entry name" value="TRNA PSEUDOURIDINE SYNTHASE-LIKE 1"/>
    <property type="match status" value="1"/>
</dbReference>
<dbReference type="GO" id="GO:0160147">
    <property type="term" value="F:tRNA pseudouridine(38-40) synthase activity"/>
    <property type="evidence" value="ECO:0007669"/>
    <property type="project" value="UniProtKB-EC"/>
</dbReference>
<evidence type="ECO:0000256" key="5">
    <source>
        <dbReference type="SAM" id="MobiDB-lite"/>
    </source>
</evidence>
<sequence>MPSEEVKKRFSIESESSSIENPTKITKTVEVEEEEEDIQFSDEEEEEEEEELQKPQIINNNPRMQRYLVAFEYHGGKFFGSQQQAVRRTVIGALQEAFRRFIGQPVKIISSSRTDAGVHALSNVCHVDVERISKRRPGEVLPPYEPEVVRNAVNHYLLKYEGDVAVVDVRCIPADFHARHRALERTYFYRILSGPEPLSTFERGRAWHVEEELDIVAIQKACRVLVGDHDFSSFRGTGCQAKSPIKTLTELSVTEVASTPYFPSKVERDQANPMEQDPIVSSSTSGIDVTCKVSVSIKDKLGGFDAAFGEEFGRRKVHRCYVITARARSFLYHQVSSLSLSLSKQLVLLNIDSQVRLLVGVLKAAGTGEITTSDVERILNAKTVTATSATAPAYGLYLGRVKYKLP</sequence>
<dbReference type="PANTHER" id="PTHR11142">
    <property type="entry name" value="PSEUDOURIDYLATE SYNTHASE"/>
    <property type="match status" value="1"/>
</dbReference>
<dbReference type="Gene3D" id="3.30.70.580">
    <property type="entry name" value="Pseudouridine synthase I, catalytic domain, N-terminal subdomain"/>
    <property type="match status" value="1"/>
</dbReference>
<dbReference type="FunFam" id="3.30.70.580:FF:000008">
    <property type="entry name" value="tRNA pseudouridine synthase A"/>
    <property type="match status" value="1"/>
</dbReference>